<name>A0A3N4LNW2_9PEZI</name>
<accession>A0A3N4LNW2</accession>
<dbReference type="EMBL" id="ML121541">
    <property type="protein sequence ID" value="RPB24597.1"/>
    <property type="molecule type" value="Genomic_DNA"/>
</dbReference>
<evidence type="ECO:0000313" key="2">
    <source>
        <dbReference type="EMBL" id="RPB24597.1"/>
    </source>
</evidence>
<gene>
    <name evidence="2" type="ORF">L211DRAFT_837528</name>
</gene>
<organism evidence="2 3">
    <name type="scientific">Terfezia boudieri ATCC MYA-4762</name>
    <dbReference type="NCBI Taxonomy" id="1051890"/>
    <lineage>
        <taxon>Eukaryota</taxon>
        <taxon>Fungi</taxon>
        <taxon>Dikarya</taxon>
        <taxon>Ascomycota</taxon>
        <taxon>Pezizomycotina</taxon>
        <taxon>Pezizomycetes</taxon>
        <taxon>Pezizales</taxon>
        <taxon>Pezizaceae</taxon>
        <taxon>Terfezia</taxon>
    </lineage>
</organism>
<feature type="region of interest" description="Disordered" evidence="1">
    <location>
        <begin position="690"/>
        <end position="773"/>
    </location>
</feature>
<feature type="region of interest" description="Disordered" evidence="1">
    <location>
        <begin position="140"/>
        <end position="160"/>
    </location>
</feature>
<keyword evidence="3" id="KW-1185">Reference proteome</keyword>
<evidence type="ECO:0000313" key="3">
    <source>
        <dbReference type="Proteomes" id="UP000267821"/>
    </source>
</evidence>
<feature type="region of interest" description="Disordered" evidence="1">
    <location>
        <begin position="362"/>
        <end position="383"/>
    </location>
</feature>
<feature type="region of interest" description="Disordered" evidence="1">
    <location>
        <begin position="200"/>
        <end position="222"/>
    </location>
</feature>
<dbReference type="InParanoid" id="A0A3N4LNW2"/>
<evidence type="ECO:0000256" key="1">
    <source>
        <dbReference type="SAM" id="MobiDB-lite"/>
    </source>
</evidence>
<dbReference type="Proteomes" id="UP000267821">
    <property type="component" value="Unassembled WGS sequence"/>
</dbReference>
<feature type="compositionally biased region" description="Acidic residues" evidence="1">
    <location>
        <begin position="140"/>
        <end position="149"/>
    </location>
</feature>
<protein>
    <submittedName>
        <fullName evidence="2">Uncharacterized protein</fullName>
    </submittedName>
</protein>
<dbReference type="OrthoDB" id="10430714at2759"/>
<reference evidence="2 3" key="1">
    <citation type="journal article" date="2018" name="Nat. Ecol. Evol.">
        <title>Pezizomycetes genomes reveal the molecular basis of ectomycorrhizal truffle lifestyle.</title>
        <authorList>
            <person name="Murat C."/>
            <person name="Payen T."/>
            <person name="Noel B."/>
            <person name="Kuo A."/>
            <person name="Morin E."/>
            <person name="Chen J."/>
            <person name="Kohler A."/>
            <person name="Krizsan K."/>
            <person name="Balestrini R."/>
            <person name="Da Silva C."/>
            <person name="Montanini B."/>
            <person name="Hainaut M."/>
            <person name="Levati E."/>
            <person name="Barry K.W."/>
            <person name="Belfiori B."/>
            <person name="Cichocki N."/>
            <person name="Clum A."/>
            <person name="Dockter R.B."/>
            <person name="Fauchery L."/>
            <person name="Guy J."/>
            <person name="Iotti M."/>
            <person name="Le Tacon F."/>
            <person name="Lindquist E.A."/>
            <person name="Lipzen A."/>
            <person name="Malagnac F."/>
            <person name="Mello A."/>
            <person name="Molinier V."/>
            <person name="Miyauchi S."/>
            <person name="Poulain J."/>
            <person name="Riccioni C."/>
            <person name="Rubini A."/>
            <person name="Sitrit Y."/>
            <person name="Splivallo R."/>
            <person name="Traeger S."/>
            <person name="Wang M."/>
            <person name="Zifcakova L."/>
            <person name="Wipf D."/>
            <person name="Zambonelli A."/>
            <person name="Paolocci F."/>
            <person name="Nowrousian M."/>
            <person name="Ottonello S."/>
            <person name="Baldrian P."/>
            <person name="Spatafora J.W."/>
            <person name="Henrissat B."/>
            <person name="Nagy L.G."/>
            <person name="Aury J.M."/>
            <person name="Wincker P."/>
            <person name="Grigoriev I.V."/>
            <person name="Bonfante P."/>
            <person name="Martin F.M."/>
        </authorList>
    </citation>
    <scope>NUCLEOTIDE SEQUENCE [LARGE SCALE GENOMIC DNA]</scope>
    <source>
        <strain evidence="2 3">ATCC MYA-4762</strain>
    </source>
</reference>
<proteinExistence type="predicted"/>
<feature type="compositionally biased region" description="Basic and acidic residues" evidence="1">
    <location>
        <begin position="692"/>
        <end position="743"/>
    </location>
</feature>
<sequence>MPYSLYLDIDSPTLAQAFAYDGYSSGNASATKSTFNELSPQRWPVDLSTANHDFDFDSDDEGENPFVYDVEASSKGMAFPAPPLLSPVYTDNTRSVAGPLFSPGIRRGPLSYYGSIFGHGHGPVDEGKSPVTHFTIETDDHSEDSEDELTTAPQEQVSPLAPSTECFRIVATYDRPVSNRVPTHPPTPAIQTFQIVVNSHSQPETSDLNISSVPSLDSDSATGSPRLAGVVVNNEPLRSQLKPLVDENIVDIGKAEERDGIKVIFRSTLPEGPFPYSSMHSPTTLWPPQSAFSCSSDKESHFEYNEHRSSYDTDGLTNYIEGLCLDNGADEGQNCDVENVSADISSGNKMIYHEKEILGYDNENTDNYASDEDEDGAHAKEEPQLNSKTYSISDCHDHHSSDFPEYYSLLHNESFVASPDHDGEKFNQLGIALPLPPPSVQAPAWEGSQGDLKVLMHEHLVARGQLEPERKELELKPVINNKIHFIPFAGPQTSKSDLGSEGNADMPQWLPSPETPTFGGRLQNRVLGILKADRKKNAICGNRNSVRTQKLLDEGFKSASLYTGRKRVDRAKIGAPLGPVVIESDDINMQQLVAMAEEWRYKTAERAQTSPSKSSEFTGLSSVSLPRVASIKRVETFETDDDVSSIDDAFAVHTPLRPRSILPDRNRHRRSRSLPGFFTFPASGIYTGAARTPDRLRHTEEGTEQTRKEKEVVLRGEIDLKGNDEGRDERQSIGVEGKRKDDSQAIVGQQWLRDTKENDQESKAESLVHSRLTNEASPLSPSVTYIANRDTLHERTGHTLVYEDILFELIQQRTVSGSSILLGSDTVSLAGSSRKNSAPSLWEEPQEVTLVSTTASSICSAPVPSSTFCSETPLPANLDPLTSSIQHTPPRSEYDSPVQARLNIGPATEIFIPVILEDAYRLNVPPPGVMYEETPQPSPSSGILPATETKTPPQLLMPLSRYKQPVLRTTTTLCSPGAGKTNQFHVPLRKRSISKPLVALESIGSVQPVTSDDLAIDPLFMVPTRHPPLPLRRSQSQASIRMTPSLVTSRRPPGGDIISTGSLESRSLVRELQTPLLSSQQDDKNKNNGVIPEGNALRLALTTVSPKAPLHQDPSLGILDDQDLRQCLKKPVSGSRRLAPASLKAALPSSRLVKGIKSIPSPIIIPTHNHSFEQVQAGEDLLRSPVTPLTGKLIYSAPETSPLPITIPRRASPLHRLSQYSPRLQSWTYVYIPYTIPRIGGGVIERKHRLKLATGRAGKRARSCKGCAIQGGGTGKVQMWFCLEEGCGWELCEECVSKKNGTKVKWP</sequence>
<feature type="compositionally biased region" description="Basic and acidic residues" evidence="1">
    <location>
        <begin position="753"/>
        <end position="768"/>
    </location>
</feature>